<comment type="catalytic activity">
    <reaction evidence="14">
        <text>a di-trans,poly-cis-dolichyl beta-D-mannosyl phosphate + L-seryl-[protein] = 3-O-(alpha-D-mannosyl)-L-seryl-[protein] + a di-trans,poly-cis-dolichyl phosphate + H(+)</text>
        <dbReference type="Rhea" id="RHEA:17377"/>
        <dbReference type="Rhea" id="RHEA-COMP:9863"/>
        <dbReference type="Rhea" id="RHEA-COMP:13546"/>
        <dbReference type="Rhea" id="RHEA-COMP:19498"/>
        <dbReference type="Rhea" id="RHEA-COMP:19501"/>
        <dbReference type="ChEBI" id="CHEBI:15378"/>
        <dbReference type="ChEBI" id="CHEBI:29999"/>
        <dbReference type="ChEBI" id="CHEBI:57683"/>
        <dbReference type="ChEBI" id="CHEBI:58211"/>
        <dbReference type="ChEBI" id="CHEBI:137321"/>
        <dbReference type="EC" id="2.4.1.109"/>
    </reaction>
</comment>
<evidence type="ECO:0000256" key="13">
    <source>
        <dbReference type="ARBA" id="ARBA00045085"/>
    </source>
</evidence>
<keyword evidence="11 18" id="KW-0472">Membrane</keyword>
<dbReference type="Pfam" id="PF02366">
    <property type="entry name" value="PMT"/>
    <property type="match status" value="1"/>
</dbReference>
<evidence type="ECO:0000256" key="7">
    <source>
        <dbReference type="ARBA" id="ARBA00022692"/>
    </source>
</evidence>
<evidence type="ECO:0000256" key="3">
    <source>
        <dbReference type="ARBA" id="ARBA00007222"/>
    </source>
</evidence>
<accession>A0A443QU29</accession>
<evidence type="ECO:0000256" key="1">
    <source>
        <dbReference type="ARBA" id="ARBA00004477"/>
    </source>
</evidence>
<comment type="pathway">
    <text evidence="2">Protein modification; protein glycosylation.</text>
</comment>
<comment type="subunit">
    <text evidence="16">Interacts with Rt/POMT1.</text>
</comment>
<keyword evidence="8" id="KW-0677">Repeat</keyword>
<evidence type="ECO:0000256" key="10">
    <source>
        <dbReference type="ARBA" id="ARBA00022989"/>
    </source>
</evidence>
<dbReference type="EC" id="2.4.1.109" evidence="4"/>
<feature type="domain" description="MIR" evidence="19">
    <location>
        <begin position="210"/>
        <end position="266"/>
    </location>
</feature>
<keyword evidence="21" id="KW-1185">Reference proteome</keyword>
<feature type="domain" description="MIR" evidence="19">
    <location>
        <begin position="271"/>
        <end position="327"/>
    </location>
</feature>
<evidence type="ECO:0000256" key="14">
    <source>
        <dbReference type="ARBA" id="ARBA00045102"/>
    </source>
</evidence>
<dbReference type="Proteomes" id="UP000285301">
    <property type="component" value="Unassembled WGS sequence"/>
</dbReference>
<gene>
    <name evidence="20" type="ORF">B4U79_10246</name>
</gene>
<dbReference type="OrthoDB" id="5561486at2759"/>
<dbReference type="FunFam" id="2.80.10.50:FF:000026">
    <property type="entry name" value="Blast:Protein O-mannosyl-transferase 2"/>
    <property type="match status" value="1"/>
</dbReference>
<feature type="transmembrane region" description="Helical" evidence="18">
    <location>
        <begin position="500"/>
        <end position="521"/>
    </location>
</feature>
<evidence type="ECO:0000259" key="19">
    <source>
        <dbReference type="PROSITE" id="PS50919"/>
    </source>
</evidence>
<dbReference type="Pfam" id="PF16192">
    <property type="entry name" value="PMT_4TMC"/>
    <property type="match status" value="1"/>
</dbReference>
<evidence type="ECO:0000313" key="21">
    <source>
        <dbReference type="Proteomes" id="UP000285301"/>
    </source>
</evidence>
<evidence type="ECO:0000256" key="12">
    <source>
        <dbReference type="ARBA" id="ARBA00039583"/>
    </source>
</evidence>
<name>A0A443QU29_9ACAR</name>
<comment type="catalytic activity">
    <reaction evidence="13">
        <text>a di-trans,poly-cis-dolichyl beta-D-mannosyl phosphate + L-threonyl-[protein] = 3-O-(alpha-D-mannosyl)-L-threonyl-[protein] + a di-trans,poly-cis-dolichyl phosphate + H(+)</text>
        <dbReference type="Rhea" id="RHEA:53396"/>
        <dbReference type="Rhea" id="RHEA-COMP:11060"/>
        <dbReference type="Rhea" id="RHEA-COMP:13547"/>
        <dbReference type="Rhea" id="RHEA-COMP:19498"/>
        <dbReference type="Rhea" id="RHEA-COMP:19501"/>
        <dbReference type="ChEBI" id="CHEBI:15378"/>
        <dbReference type="ChEBI" id="CHEBI:30013"/>
        <dbReference type="ChEBI" id="CHEBI:57683"/>
        <dbReference type="ChEBI" id="CHEBI:58211"/>
        <dbReference type="ChEBI" id="CHEBI:137323"/>
        <dbReference type="EC" id="2.4.1.109"/>
    </reaction>
</comment>
<evidence type="ECO:0000256" key="2">
    <source>
        <dbReference type="ARBA" id="ARBA00004922"/>
    </source>
</evidence>
<evidence type="ECO:0000256" key="18">
    <source>
        <dbReference type="SAM" id="Phobius"/>
    </source>
</evidence>
<sequence>YILLDPILIFFVAGSFMGSVKFGGLSRKSFTLLWWFWLVWTGVFIACAASVKFVGLFVVCLVGLRTIKELWNYLGDLSLPIQTFFKHFFIRFICLIILPIALYLTFFWIHLKVLNKSGSGDGFFSSAFQSQLVGNSLYNASMPQYVAFGAVITLKNHRTGGGYLHSHWHLYPEGIGARQQQVTSYSHKDDNNKWMIKKYDREPNPAKDQVEIVKNGDLVRLEHLVTTRNLHSHKELAPLTKKHFQVTCYGEQGVGDANDVWRVEIIGGAPKEQVKTVTTKFRLIHYLANCALYSHSKQLPKWGYEQMEVTCSPNLMDKNTIWNVEDNSFARLPNISFDVYAPSFIEKVIESHAVMFQGNAGLKPKEGEVTSRPWQWPINYRGQFFSGNQYKIYLLGNPIIWWGNLALLFVYLLIQVIIAIRQQRGCKHSARIENANRRFSSASSWLFIGWLIHYLPFFAMGRVLYFHHYFPAFIFSCMLSAVVINYIIEITQCIVLIRKVATNLDHFLLGTILSIAAYSFYAFSPLSYGIIADSKSANATNSLKWLESWEF</sequence>
<keyword evidence="7 18" id="KW-0812">Transmembrane</keyword>
<feature type="transmembrane region" description="Helical" evidence="18">
    <location>
        <begin position="466"/>
        <end position="488"/>
    </location>
</feature>
<dbReference type="Gene3D" id="2.80.10.50">
    <property type="match status" value="1"/>
</dbReference>
<evidence type="ECO:0000256" key="11">
    <source>
        <dbReference type="ARBA" id="ARBA00023136"/>
    </source>
</evidence>
<feature type="transmembrane region" description="Helical" evidence="18">
    <location>
        <begin position="7"/>
        <end position="25"/>
    </location>
</feature>
<feature type="non-terminal residue" evidence="20">
    <location>
        <position position="1"/>
    </location>
</feature>
<protein>
    <recommendedName>
        <fullName evidence="12">Protein O-mannosyl-transferase 2</fullName>
        <ecNumber evidence="4">2.4.1.109</ecNumber>
    </recommendedName>
    <alternativeName>
        <fullName evidence="17">Protein twisted</fullName>
    </alternativeName>
</protein>
<evidence type="ECO:0000256" key="4">
    <source>
        <dbReference type="ARBA" id="ARBA00012839"/>
    </source>
</evidence>
<reference evidence="20 21" key="1">
    <citation type="journal article" date="2018" name="Gigascience">
        <title>Genomes of trombidid mites reveal novel predicted allergens and laterally-transferred genes associated with secondary metabolism.</title>
        <authorList>
            <person name="Dong X."/>
            <person name="Chaisiri K."/>
            <person name="Xia D."/>
            <person name="Armstrong S.D."/>
            <person name="Fang Y."/>
            <person name="Donnelly M.J."/>
            <person name="Kadowaki T."/>
            <person name="McGarry J.W."/>
            <person name="Darby A.C."/>
            <person name="Makepeace B.L."/>
        </authorList>
    </citation>
    <scope>NUCLEOTIDE SEQUENCE [LARGE SCALE GENOMIC DNA]</scope>
    <source>
        <strain evidence="20">UoL-WK</strain>
    </source>
</reference>
<dbReference type="AlphaFoldDB" id="A0A443QU29"/>
<comment type="similarity">
    <text evidence="3">Belongs to the glycosyltransferase 39 family.</text>
</comment>
<evidence type="ECO:0000256" key="15">
    <source>
        <dbReference type="ARBA" id="ARBA00059310"/>
    </source>
</evidence>
<feature type="transmembrane region" description="Helical" evidence="18">
    <location>
        <begin position="399"/>
        <end position="420"/>
    </location>
</feature>
<feature type="transmembrane region" description="Helical" evidence="18">
    <location>
        <begin position="37"/>
        <end position="67"/>
    </location>
</feature>
<dbReference type="PANTHER" id="PTHR10050:SF46">
    <property type="entry name" value="PROTEIN O-MANNOSYL-TRANSFERASE 2"/>
    <property type="match status" value="1"/>
</dbReference>
<evidence type="ECO:0000256" key="6">
    <source>
        <dbReference type="ARBA" id="ARBA00022679"/>
    </source>
</evidence>
<keyword evidence="10 18" id="KW-1133">Transmembrane helix</keyword>
<evidence type="ECO:0000256" key="5">
    <source>
        <dbReference type="ARBA" id="ARBA00022676"/>
    </source>
</evidence>
<keyword evidence="6 20" id="KW-0808">Transferase</keyword>
<evidence type="ECO:0000256" key="8">
    <source>
        <dbReference type="ARBA" id="ARBA00022737"/>
    </source>
</evidence>
<dbReference type="CDD" id="cd23282">
    <property type="entry name" value="beta-trefoil_MIR_POMT2"/>
    <property type="match status" value="1"/>
</dbReference>
<dbReference type="SUPFAM" id="SSF82109">
    <property type="entry name" value="MIR domain"/>
    <property type="match status" value="1"/>
</dbReference>
<evidence type="ECO:0000256" key="17">
    <source>
        <dbReference type="ARBA" id="ARBA00081085"/>
    </source>
</evidence>
<evidence type="ECO:0000313" key="20">
    <source>
        <dbReference type="EMBL" id="RWS06523.1"/>
    </source>
</evidence>
<dbReference type="STRING" id="1965070.A0A443QU29"/>
<dbReference type="InterPro" id="IPR003342">
    <property type="entry name" value="ArnT-like_N"/>
</dbReference>
<dbReference type="GO" id="GO:0004169">
    <property type="term" value="F:dolichyl-phosphate-mannose-protein mannosyltransferase activity"/>
    <property type="evidence" value="ECO:0007669"/>
    <property type="project" value="UniProtKB-EC"/>
</dbReference>
<dbReference type="InterPro" id="IPR036300">
    <property type="entry name" value="MIR_dom_sf"/>
</dbReference>
<dbReference type="InterPro" id="IPR016093">
    <property type="entry name" value="MIR_motif"/>
</dbReference>
<dbReference type="Pfam" id="PF02815">
    <property type="entry name" value="MIR"/>
    <property type="match status" value="1"/>
</dbReference>
<dbReference type="UniPathway" id="UPA00378"/>
<feature type="transmembrane region" description="Helical" evidence="18">
    <location>
        <begin position="88"/>
        <end position="109"/>
    </location>
</feature>
<feature type="transmembrane region" description="Helical" evidence="18">
    <location>
        <begin position="441"/>
        <end position="460"/>
    </location>
</feature>
<dbReference type="PROSITE" id="PS50919">
    <property type="entry name" value="MIR"/>
    <property type="match status" value="3"/>
</dbReference>
<comment type="subcellular location">
    <subcellularLocation>
        <location evidence="1">Endoplasmic reticulum membrane</location>
        <topology evidence="1">Multi-pass membrane protein</topology>
    </subcellularLocation>
</comment>
<organism evidence="20 21">
    <name type="scientific">Dinothrombium tinctorium</name>
    <dbReference type="NCBI Taxonomy" id="1965070"/>
    <lineage>
        <taxon>Eukaryota</taxon>
        <taxon>Metazoa</taxon>
        <taxon>Ecdysozoa</taxon>
        <taxon>Arthropoda</taxon>
        <taxon>Chelicerata</taxon>
        <taxon>Arachnida</taxon>
        <taxon>Acari</taxon>
        <taxon>Acariformes</taxon>
        <taxon>Trombidiformes</taxon>
        <taxon>Prostigmata</taxon>
        <taxon>Anystina</taxon>
        <taxon>Parasitengona</taxon>
        <taxon>Trombidioidea</taxon>
        <taxon>Trombidiidae</taxon>
        <taxon>Dinothrombium</taxon>
    </lineage>
</organism>
<evidence type="ECO:0000256" key="9">
    <source>
        <dbReference type="ARBA" id="ARBA00022824"/>
    </source>
</evidence>
<keyword evidence="5" id="KW-0328">Glycosyltransferase</keyword>
<dbReference type="PANTHER" id="PTHR10050">
    <property type="entry name" value="DOLICHYL-PHOSPHATE-MANNOSE--PROTEIN MANNOSYLTRANSFERASE"/>
    <property type="match status" value="1"/>
</dbReference>
<feature type="domain" description="MIR" evidence="19">
    <location>
        <begin position="143"/>
        <end position="199"/>
    </location>
</feature>
<dbReference type="InterPro" id="IPR032421">
    <property type="entry name" value="PMT_4TMC"/>
</dbReference>
<dbReference type="GO" id="GO:0005789">
    <property type="term" value="C:endoplasmic reticulum membrane"/>
    <property type="evidence" value="ECO:0007669"/>
    <property type="project" value="UniProtKB-SubCell"/>
</dbReference>
<keyword evidence="9" id="KW-0256">Endoplasmic reticulum</keyword>
<dbReference type="SMART" id="SM00472">
    <property type="entry name" value="MIR"/>
    <property type="match status" value="3"/>
</dbReference>
<proteinExistence type="inferred from homology"/>
<dbReference type="EMBL" id="NCKU01004049">
    <property type="protein sequence ID" value="RWS06523.1"/>
    <property type="molecule type" value="Genomic_DNA"/>
</dbReference>
<evidence type="ECO:0000256" key="16">
    <source>
        <dbReference type="ARBA" id="ARBA00062278"/>
    </source>
</evidence>
<comment type="caution">
    <text evidence="20">The sequence shown here is derived from an EMBL/GenBank/DDBJ whole genome shotgun (WGS) entry which is preliminary data.</text>
</comment>
<comment type="function">
    <text evidence="15">Rt/POMT1 and tw/POMT2 function as a protein O-mannosyltransferase in association with each other to generate and maintain normal muscle development.</text>
</comment>
<dbReference type="InterPro" id="IPR027005">
    <property type="entry name" value="PMT-like"/>
</dbReference>